<accession>A0A371CH84</accession>
<evidence type="ECO:0000313" key="1">
    <source>
        <dbReference type="EMBL" id="RDX39642.1"/>
    </source>
</evidence>
<protein>
    <submittedName>
        <fullName evidence="1">Uncharacterized protein</fullName>
    </submittedName>
</protein>
<dbReference type="EMBL" id="KZ857701">
    <property type="protein sequence ID" value="RDX39642.1"/>
    <property type="molecule type" value="Genomic_DNA"/>
</dbReference>
<evidence type="ECO:0000313" key="2">
    <source>
        <dbReference type="Proteomes" id="UP000256964"/>
    </source>
</evidence>
<name>A0A371CH84_9APHY</name>
<keyword evidence="2" id="KW-1185">Reference proteome</keyword>
<sequence>MTQACISSSSRILSVLPPSFCTVLSSVLIGHYPALMSHHVVRCPRWGLDTYHKVRVHFAFYATLSTLGTWSINADDLSLVYTPSAVAAPFTLHDHRLPFHFPLPTQPSFDSAMELDVARDNGDAQVVRRLLCSTFTRGCQRLAEKSESLRKILPGMCYK</sequence>
<dbReference type="Proteomes" id="UP000256964">
    <property type="component" value="Unassembled WGS sequence"/>
</dbReference>
<organism evidence="1 2">
    <name type="scientific">Lentinus brumalis</name>
    <dbReference type="NCBI Taxonomy" id="2498619"/>
    <lineage>
        <taxon>Eukaryota</taxon>
        <taxon>Fungi</taxon>
        <taxon>Dikarya</taxon>
        <taxon>Basidiomycota</taxon>
        <taxon>Agaricomycotina</taxon>
        <taxon>Agaricomycetes</taxon>
        <taxon>Polyporales</taxon>
        <taxon>Polyporaceae</taxon>
        <taxon>Lentinus</taxon>
    </lineage>
</organism>
<reference evidence="1 2" key="1">
    <citation type="journal article" date="2018" name="Biotechnol. Biofuels">
        <title>Integrative visual omics of the white-rot fungus Polyporus brumalis exposes the biotechnological potential of its oxidative enzymes for delignifying raw plant biomass.</title>
        <authorList>
            <person name="Miyauchi S."/>
            <person name="Rancon A."/>
            <person name="Drula E."/>
            <person name="Hage H."/>
            <person name="Chaduli D."/>
            <person name="Favel A."/>
            <person name="Grisel S."/>
            <person name="Henrissat B."/>
            <person name="Herpoel-Gimbert I."/>
            <person name="Ruiz-Duenas F.J."/>
            <person name="Chevret D."/>
            <person name="Hainaut M."/>
            <person name="Lin J."/>
            <person name="Wang M."/>
            <person name="Pangilinan J."/>
            <person name="Lipzen A."/>
            <person name="Lesage-Meessen L."/>
            <person name="Navarro D."/>
            <person name="Riley R."/>
            <person name="Grigoriev I.V."/>
            <person name="Zhou S."/>
            <person name="Raouche S."/>
            <person name="Rosso M.N."/>
        </authorList>
    </citation>
    <scope>NUCLEOTIDE SEQUENCE [LARGE SCALE GENOMIC DNA]</scope>
    <source>
        <strain evidence="1 2">BRFM 1820</strain>
    </source>
</reference>
<gene>
    <name evidence="1" type="ORF">OH76DRAFT_652585</name>
</gene>
<proteinExistence type="predicted"/>
<dbReference type="AlphaFoldDB" id="A0A371CH84"/>